<dbReference type="InterPro" id="IPR036849">
    <property type="entry name" value="Enolase-like_C_sf"/>
</dbReference>
<evidence type="ECO:0000256" key="5">
    <source>
        <dbReference type="PIRSR" id="PIRSR634603-1"/>
    </source>
</evidence>
<dbReference type="InterPro" id="IPR013341">
    <property type="entry name" value="Mandelate_racemase_N_dom"/>
</dbReference>
<keyword evidence="3 6" id="KW-0460">Magnesium</keyword>
<dbReference type="SFLD" id="SFLDG00180">
    <property type="entry name" value="muconate_cycloisomerase"/>
    <property type="match status" value="1"/>
</dbReference>
<dbReference type="InterPro" id="IPR029065">
    <property type="entry name" value="Enolase_C-like"/>
</dbReference>
<evidence type="ECO:0000256" key="6">
    <source>
        <dbReference type="PIRSR" id="PIRSR634603-3"/>
    </source>
</evidence>
<dbReference type="GO" id="GO:0016855">
    <property type="term" value="F:racemase and epimerase activity, acting on amino acids and derivatives"/>
    <property type="evidence" value="ECO:0007669"/>
    <property type="project" value="UniProtKB-UniRule"/>
</dbReference>
<dbReference type="GO" id="GO:0016854">
    <property type="term" value="F:racemase and epimerase activity"/>
    <property type="evidence" value="ECO:0000318"/>
    <property type="project" value="GO_Central"/>
</dbReference>
<dbReference type="SFLD" id="SFLDS00001">
    <property type="entry name" value="Enolase"/>
    <property type="match status" value="1"/>
</dbReference>
<dbReference type="SUPFAM" id="SSF51604">
    <property type="entry name" value="Enolase C-terminal domain-like"/>
    <property type="match status" value="1"/>
</dbReference>
<feature type="domain" description="Mandelate racemase/muconate lactonizing enzyme C-terminal" evidence="8">
    <location>
        <begin position="263"/>
        <end position="360"/>
    </location>
</feature>
<evidence type="ECO:0000256" key="3">
    <source>
        <dbReference type="ARBA" id="ARBA00022842"/>
    </source>
</evidence>
<feature type="active site" description="Proton acceptor; specific for (S)-substrate epimerization" evidence="5">
    <location>
        <position position="392"/>
    </location>
</feature>
<reference evidence="9 10" key="1">
    <citation type="journal article" date="2013" name="Genome Biol.">
        <title>The genome sequence of the most widely cultivated cacao type and its use to identify candidate genes regulating pod color.</title>
        <authorList>
            <person name="Motamayor J.C."/>
            <person name="Mockaitis K."/>
            <person name="Schmutz J."/>
            <person name="Haiminen N."/>
            <person name="Iii D.L."/>
            <person name="Cornejo O."/>
            <person name="Findley S.D."/>
            <person name="Zheng P."/>
            <person name="Utro F."/>
            <person name="Royaert S."/>
            <person name="Saski C."/>
            <person name="Jenkins J."/>
            <person name="Podicheti R."/>
            <person name="Zhao M."/>
            <person name="Scheffler B.E."/>
            <person name="Stack J.C."/>
            <person name="Feltus F.A."/>
            <person name="Mustiga G.M."/>
            <person name="Amores F."/>
            <person name="Phillips W."/>
            <person name="Marelli J.P."/>
            <person name="May G.D."/>
            <person name="Shapiro H."/>
            <person name="Ma J."/>
            <person name="Bustamante C.D."/>
            <person name="Schnell R.J."/>
            <person name="Main D."/>
            <person name="Gilbert D."/>
            <person name="Parida L."/>
            <person name="Kuhn D.N."/>
        </authorList>
    </citation>
    <scope>NUCLEOTIDE SEQUENCE [LARGE SCALE GENOMIC DNA]</scope>
    <source>
        <strain evidence="10">cv. Matina 1-6</strain>
    </source>
</reference>
<dbReference type="PANTHER" id="PTHR48073:SF2">
    <property type="entry name" value="O-SUCCINYLBENZOATE SYNTHASE"/>
    <property type="match status" value="1"/>
</dbReference>
<dbReference type="eggNOG" id="ENOG502QU7C">
    <property type="taxonomic scope" value="Eukaryota"/>
</dbReference>
<dbReference type="Gene3D" id="3.30.390.10">
    <property type="entry name" value="Enolase-like, N-terminal domain"/>
    <property type="match status" value="1"/>
</dbReference>
<comment type="similarity">
    <text evidence="1 7">Belongs to the mandelate racemase/muconate lactonizing enzyme family.</text>
</comment>
<dbReference type="InterPro" id="IPR029017">
    <property type="entry name" value="Enolase-like_N"/>
</dbReference>
<proteinExistence type="inferred from homology"/>
<evidence type="ECO:0000256" key="7">
    <source>
        <dbReference type="RuleBase" id="RU366006"/>
    </source>
</evidence>
<dbReference type="SFLD" id="SFLDF00009">
    <property type="entry name" value="o-succinylbenzoate_synthase"/>
    <property type="match status" value="1"/>
</dbReference>
<dbReference type="EMBL" id="CM001881">
    <property type="protein sequence ID" value="EOY21101.1"/>
    <property type="molecule type" value="Genomic_DNA"/>
</dbReference>
<dbReference type="EC" id="5.1.1.-" evidence="7"/>
<dbReference type="HOGENOM" id="CLU_030273_4_1_1"/>
<evidence type="ECO:0000256" key="4">
    <source>
        <dbReference type="ARBA" id="ARBA00023235"/>
    </source>
</evidence>
<organism evidence="9 10">
    <name type="scientific">Theobroma cacao</name>
    <name type="common">Cacao</name>
    <name type="synonym">Cocoa</name>
    <dbReference type="NCBI Taxonomy" id="3641"/>
    <lineage>
        <taxon>Eukaryota</taxon>
        <taxon>Viridiplantae</taxon>
        <taxon>Streptophyta</taxon>
        <taxon>Embryophyta</taxon>
        <taxon>Tracheophyta</taxon>
        <taxon>Spermatophyta</taxon>
        <taxon>Magnoliopsida</taxon>
        <taxon>eudicotyledons</taxon>
        <taxon>Gunneridae</taxon>
        <taxon>Pentapetalae</taxon>
        <taxon>rosids</taxon>
        <taxon>malvids</taxon>
        <taxon>Malvales</taxon>
        <taxon>Malvaceae</taxon>
        <taxon>Byttnerioideae</taxon>
        <taxon>Theobroma</taxon>
    </lineage>
</organism>
<dbReference type="PANTHER" id="PTHR48073">
    <property type="entry name" value="O-SUCCINYLBENZOATE SYNTHASE-RELATED"/>
    <property type="match status" value="1"/>
</dbReference>
<dbReference type="SMART" id="SM00922">
    <property type="entry name" value="MR_MLE"/>
    <property type="match status" value="1"/>
</dbReference>
<sequence>MKNLIAFVKIHWVFDYVIRGQTNPYWNKNHRQWLWWLLFTSLSHSREPIKVLSQSKIRQQEMFSMGSLSFFQKAPLKPLKPHKPLNLQIPISCLCVKNSMEVPATASVTNFEFKDLMETFTVEVQKAENRPLNVPLIAPFTIASSRLDKVENVAIRIELKDGCVGWGEAPILPFVTAEDQPTAMAKAKEACEVLKSSSAMTLGAVLGQIAGVLPGHQFASVRAGVEMALVDAVAKSIGIPLWRLFGGASNTITTDITIPIVSPAEAHALATKYQKQGFKTLKLKVGKNLKADIKVLQAIRAAHPDCSFILDANEGYRPEEAIEVLARLHEMGVTPVLFEQPVHRDDWEGLGRVSHYAKSKYGVSVAADESCRSLVDVKKIVEEELADVVNIKLAKVGVLGALEIIELARASGLYLMIGGMVETRLAMGFAGHLAAGLGCFKFVDLDTPLLLSEDPVLEGYEVLGAVYKFTKSTGHGGFLYWENIA</sequence>
<keyword evidence="10" id="KW-1185">Reference proteome</keyword>
<comment type="cofactor">
    <cofactor evidence="6 7">
        <name>Mg(2+)</name>
        <dbReference type="ChEBI" id="CHEBI:18420"/>
    </cofactor>
    <text evidence="6 7">Binds 1 Mg(2+) ion per subunit.</text>
</comment>
<accession>A0A061FV22</accession>
<feature type="active site" description="Proton acceptor; specific for (R)-substrate epimerization" evidence="5">
    <location>
        <position position="284"/>
    </location>
</feature>
<evidence type="ECO:0000259" key="8">
    <source>
        <dbReference type="SMART" id="SM00922"/>
    </source>
</evidence>
<evidence type="ECO:0000313" key="10">
    <source>
        <dbReference type="Proteomes" id="UP000026915"/>
    </source>
</evidence>
<dbReference type="Pfam" id="PF02746">
    <property type="entry name" value="MR_MLE_N"/>
    <property type="match status" value="1"/>
</dbReference>
<dbReference type="Gene3D" id="3.20.20.120">
    <property type="entry name" value="Enolase-like C-terminal domain"/>
    <property type="match status" value="1"/>
</dbReference>
<dbReference type="GO" id="GO:0046872">
    <property type="term" value="F:metal ion binding"/>
    <property type="evidence" value="ECO:0007669"/>
    <property type="project" value="UniProtKB-KW"/>
</dbReference>
<gene>
    <name evidence="9" type="ORF">TCM_012436</name>
</gene>
<evidence type="ECO:0000313" key="9">
    <source>
        <dbReference type="EMBL" id="EOY21101.1"/>
    </source>
</evidence>
<protein>
    <recommendedName>
        <fullName evidence="7">Dipeptide epimerase</fullName>
        <ecNumber evidence="7">5.1.1.-</ecNumber>
    </recommendedName>
</protein>
<feature type="binding site" evidence="6">
    <location>
        <position position="368"/>
    </location>
    <ligand>
        <name>Mg(2+)</name>
        <dbReference type="ChEBI" id="CHEBI:18420"/>
    </ligand>
</feature>
<dbReference type="SUPFAM" id="SSF54826">
    <property type="entry name" value="Enolase N-terminal domain-like"/>
    <property type="match status" value="1"/>
</dbReference>
<keyword evidence="2 6" id="KW-0479">Metal-binding</keyword>
<keyword evidence="4 7" id="KW-0413">Isomerase</keyword>
<feature type="binding site" evidence="6">
    <location>
        <position position="311"/>
    </location>
    <ligand>
        <name>Mg(2+)</name>
        <dbReference type="ChEBI" id="CHEBI:18420"/>
    </ligand>
</feature>
<dbReference type="InterPro" id="IPR013342">
    <property type="entry name" value="Mandelate_racemase_C"/>
</dbReference>
<dbReference type="InterPro" id="IPR034603">
    <property type="entry name" value="Dipeptide_epimerase"/>
</dbReference>
<dbReference type="AlphaFoldDB" id="A0A061FV22"/>
<dbReference type="GO" id="GO:0006518">
    <property type="term" value="P:peptide metabolic process"/>
    <property type="evidence" value="ECO:0000318"/>
    <property type="project" value="GO_Central"/>
</dbReference>
<dbReference type="OMA" id="YDAINIK"/>
<dbReference type="Gramene" id="EOY21101">
    <property type="protein sequence ID" value="EOY21101"/>
    <property type="gene ID" value="TCM_012436"/>
</dbReference>
<name>A0A061FV22_THECC</name>
<dbReference type="Pfam" id="PF13378">
    <property type="entry name" value="MR_MLE_C"/>
    <property type="match status" value="1"/>
</dbReference>
<dbReference type="Proteomes" id="UP000026915">
    <property type="component" value="Chromosome 3"/>
</dbReference>
<evidence type="ECO:0000256" key="1">
    <source>
        <dbReference type="ARBA" id="ARBA00008031"/>
    </source>
</evidence>
<dbReference type="CDD" id="cd03319">
    <property type="entry name" value="L-Ala-DL-Glu_epimerase"/>
    <property type="match status" value="1"/>
</dbReference>
<evidence type="ECO:0000256" key="2">
    <source>
        <dbReference type="ARBA" id="ARBA00022723"/>
    </source>
</evidence>
<dbReference type="STRING" id="3641.A0A061FV22"/>
<dbReference type="InParanoid" id="A0A061FV22"/>
<feature type="binding site" evidence="6">
    <location>
        <position position="339"/>
    </location>
    <ligand>
        <name>Mg(2+)</name>
        <dbReference type="ChEBI" id="CHEBI:18420"/>
    </ligand>
</feature>